<sequence>MRVMIRLLPLLAAGGILPTWAADDSSSSTDTSTGTGKGMFTLEGTITGKVSDAATSTGTYQSITSTVTLGSGHGTVVGSHTLTGSDATATTASNTTTSNSVTVLGGTQTLNGTANATMTASASASSSPVVNTQPCNGYPEFCARNYSNITVVAAHNSPFVQSGSVAANQALEVEDQLNDGIRMCKWIDRERRRETSN</sequence>
<reference evidence="2" key="1">
    <citation type="submission" date="2023-04" db="EMBL/GenBank/DDBJ databases">
        <title>Aspergillus oryzae NBRC 4228.</title>
        <authorList>
            <person name="Ichikawa N."/>
            <person name="Sato H."/>
            <person name="Tonouchi N."/>
        </authorList>
    </citation>
    <scope>NUCLEOTIDE SEQUENCE</scope>
    <source>
        <strain evidence="2">NBRC 4228</strain>
    </source>
</reference>
<comment type="caution">
    <text evidence="2">The sequence shown here is derived from an EMBL/GenBank/DDBJ whole genome shotgun (WGS) entry which is preliminary data.</text>
</comment>
<feature type="chain" id="PRO_5042894179" evidence="1">
    <location>
        <begin position="22"/>
        <end position="197"/>
    </location>
</feature>
<protein>
    <submittedName>
        <fullName evidence="2">Unnamed protein product</fullName>
    </submittedName>
</protein>
<accession>A0AAN5BUR2</accession>
<dbReference type="Proteomes" id="UP001165205">
    <property type="component" value="Unassembled WGS sequence"/>
</dbReference>
<evidence type="ECO:0000313" key="2">
    <source>
        <dbReference type="EMBL" id="GMG27312.1"/>
    </source>
</evidence>
<organism evidence="2 3">
    <name type="scientific">Aspergillus oryzae</name>
    <name type="common">Yellow koji mold</name>
    <dbReference type="NCBI Taxonomy" id="5062"/>
    <lineage>
        <taxon>Eukaryota</taxon>
        <taxon>Fungi</taxon>
        <taxon>Dikarya</taxon>
        <taxon>Ascomycota</taxon>
        <taxon>Pezizomycotina</taxon>
        <taxon>Eurotiomycetes</taxon>
        <taxon>Eurotiomycetidae</taxon>
        <taxon>Eurotiales</taxon>
        <taxon>Aspergillaceae</taxon>
        <taxon>Aspergillus</taxon>
        <taxon>Aspergillus subgen. Circumdati</taxon>
    </lineage>
</organism>
<dbReference type="EMBL" id="BSYA01000034">
    <property type="protein sequence ID" value="GMG27312.1"/>
    <property type="molecule type" value="Genomic_DNA"/>
</dbReference>
<name>A0AAN5BUR2_ASPOZ</name>
<keyword evidence="1" id="KW-0732">Signal</keyword>
<evidence type="ECO:0000256" key="1">
    <source>
        <dbReference type="SAM" id="SignalP"/>
    </source>
</evidence>
<feature type="signal peptide" evidence="1">
    <location>
        <begin position="1"/>
        <end position="21"/>
    </location>
</feature>
<dbReference type="Pfam" id="PF26146">
    <property type="entry name" value="PI-PLC_X"/>
    <property type="match status" value="1"/>
</dbReference>
<dbReference type="SUPFAM" id="SSF51695">
    <property type="entry name" value="PLC-like phosphodiesterases"/>
    <property type="match status" value="1"/>
</dbReference>
<evidence type="ECO:0000313" key="3">
    <source>
        <dbReference type="Proteomes" id="UP001165205"/>
    </source>
</evidence>
<gene>
    <name evidence="2" type="ORF">Aory04_000396200</name>
</gene>
<dbReference type="GO" id="GO:0006629">
    <property type="term" value="P:lipid metabolic process"/>
    <property type="evidence" value="ECO:0007669"/>
    <property type="project" value="InterPro"/>
</dbReference>
<dbReference type="InterPro" id="IPR017946">
    <property type="entry name" value="PLC-like_Pdiesterase_TIM-brl"/>
</dbReference>
<dbReference type="AlphaFoldDB" id="A0AAN5BUR2"/>
<dbReference type="GO" id="GO:0008081">
    <property type="term" value="F:phosphoric diester hydrolase activity"/>
    <property type="evidence" value="ECO:0007669"/>
    <property type="project" value="InterPro"/>
</dbReference>
<proteinExistence type="predicted"/>